<evidence type="ECO:0000313" key="2">
    <source>
        <dbReference type="EMBL" id="SPK72466.1"/>
    </source>
</evidence>
<dbReference type="AlphaFoldDB" id="A0A375ICF7"/>
<name>A0A375ICF7_9BURK</name>
<gene>
    <name evidence="2" type="ORF">CT19425_70166</name>
</gene>
<feature type="compositionally biased region" description="Basic residues" evidence="1">
    <location>
        <begin position="65"/>
        <end position="74"/>
    </location>
</feature>
<sequence length="74" mass="8524">MSAPSCHLSFHSSIPDYPPIDLSEEIRPPQYSGNPYFTSRFPTKRIEVPERSVQGRYTHCEQSKAKRKRSPNMA</sequence>
<proteinExistence type="predicted"/>
<evidence type="ECO:0000256" key="1">
    <source>
        <dbReference type="SAM" id="MobiDB-lite"/>
    </source>
</evidence>
<evidence type="ECO:0000313" key="3">
    <source>
        <dbReference type="Proteomes" id="UP000255505"/>
    </source>
</evidence>
<dbReference type="Proteomes" id="UP000255505">
    <property type="component" value="Chromosome I"/>
</dbReference>
<feature type="region of interest" description="Disordered" evidence="1">
    <location>
        <begin position="52"/>
        <end position="74"/>
    </location>
</feature>
<accession>A0A375ICF7</accession>
<organism evidence="2 3">
    <name type="scientific">Cupriavidus taiwanensis</name>
    <dbReference type="NCBI Taxonomy" id="164546"/>
    <lineage>
        <taxon>Bacteria</taxon>
        <taxon>Pseudomonadati</taxon>
        <taxon>Pseudomonadota</taxon>
        <taxon>Betaproteobacteria</taxon>
        <taxon>Burkholderiales</taxon>
        <taxon>Burkholderiaceae</taxon>
        <taxon>Cupriavidus</taxon>
    </lineage>
</organism>
<reference evidence="2 3" key="1">
    <citation type="submission" date="2018-01" db="EMBL/GenBank/DDBJ databases">
        <authorList>
            <person name="Gaut B.S."/>
            <person name="Morton B.R."/>
            <person name="Clegg M.T."/>
            <person name="Duvall M.R."/>
        </authorList>
    </citation>
    <scope>NUCLEOTIDE SEQUENCE [LARGE SCALE GENOMIC DNA]</scope>
    <source>
        <strain evidence="2">Cupriavidus taiwanensis LMG 19425</strain>
    </source>
</reference>
<protein>
    <submittedName>
        <fullName evidence="2">Uncharacterized protein</fullName>
    </submittedName>
</protein>
<feature type="region of interest" description="Disordered" evidence="1">
    <location>
        <begin position="1"/>
        <end position="38"/>
    </location>
</feature>
<dbReference type="EMBL" id="LT991976">
    <property type="protein sequence ID" value="SPK72466.1"/>
    <property type="molecule type" value="Genomic_DNA"/>
</dbReference>